<dbReference type="InterPro" id="IPR016181">
    <property type="entry name" value="Acyl_CoA_acyltransferase"/>
</dbReference>
<dbReference type="PROSITE" id="PS51729">
    <property type="entry name" value="GNAT_YJDJ"/>
    <property type="match status" value="1"/>
</dbReference>
<dbReference type="InterPro" id="IPR031165">
    <property type="entry name" value="GNAT_YJDJ"/>
</dbReference>
<dbReference type="CDD" id="cd04301">
    <property type="entry name" value="NAT_SF"/>
    <property type="match status" value="1"/>
</dbReference>
<accession>A0A6J4M7Z3</accession>
<sequence length="115" mass="12487">MTDDHPSPRFHPRRGPAARTSMSTPRIEHDAANKRFVAHLDAGDAYLAYQPVGARALDLQHTVVPEAARGAGVGESLVRAAMDHARAHHQQVVPTCPFVASWLEEHPEAQELVAG</sequence>
<dbReference type="Pfam" id="PF14542">
    <property type="entry name" value="Acetyltransf_CG"/>
    <property type="match status" value="1"/>
</dbReference>
<organism evidence="3">
    <name type="scientific">uncultured Gemmatimonadaceae bacterium</name>
    <dbReference type="NCBI Taxonomy" id="246130"/>
    <lineage>
        <taxon>Bacteria</taxon>
        <taxon>Pseudomonadati</taxon>
        <taxon>Gemmatimonadota</taxon>
        <taxon>Gemmatimonadia</taxon>
        <taxon>Gemmatimonadales</taxon>
        <taxon>Gemmatimonadaceae</taxon>
        <taxon>environmental samples</taxon>
    </lineage>
</organism>
<dbReference type="PANTHER" id="PTHR31435">
    <property type="entry name" value="PROTEIN NATD1"/>
    <property type="match status" value="1"/>
</dbReference>
<dbReference type="AlphaFoldDB" id="A0A6J4M7Z3"/>
<name>A0A6J4M7Z3_9BACT</name>
<dbReference type="SUPFAM" id="SSF55729">
    <property type="entry name" value="Acyl-CoA N-acyltransferases (Nat)"/>
    <property type="match status" value="1"/>
</dbReference>
<evidence type="ECO:0000256" key="1">
    <source>
        <dbReference type="SAM" id="MobiDB-lite"/>
    </source>
</evidence>
<feature type="domain" description="N-acetyltransferase" evidence="2">
    <location>
        <begin position="28"/>
        <end position="114"/>
    </location>
</feature>
<reference evidence="3" key="1">
    <citation type="submission" date="2020-02" db="EMBL/GenBank/DDBJ databases">
        <authorList>
            <person name="Meier V. D."/>
        </authorList>
    </citation>
    <scope>NUCLEOTIDE SEQUENCE</scope>
    <source>
        <strain evidence="3">AVDCRST_MAG40</strain>
    </source>
</reference>
<feature type="region of interest" description="Disordered" evidence="1">
    <location>
        <begin position="1"/>
        <end position="28"/>
    </location>
</feature>
<dbReference type="Gene3D" id="3.40.630.30">
    <property type="match status" value="1"/>
</dbReference>
<dbReference type="PANTHER" id="PTHR31435:SF9">
    <property type="entry name" value="PROTEIN NATD1"/>
    <property type="match status" value="1"/>
</dbReference>
<dbReference type="InterPro" id="IPR045057">
    <property type="entry name" value="Gcn5-rel_NAT"/>
</dbReference>
<proteinExistence type="predicted"/>
<evidence type="ECO:0000313" key="3">
    <source>
        <dbReference type="EMBL" id="CAA9352392.1"/>
    </source>
</evidence>
<dbReference type="EMBL" id="CADCTX010000816">
    <property type="protein sequence ID" value="CAA9352392.1"/>
    <property type="molecule type" value="Genomic_DNA"/>
</dbReference>
<gene>
    <name evidence="3" type="ORF">AVDCRST_MAG40-2966</name>
</gene>
<protein>
    <recommendedName>
        <fullName evidence="2">N-acetyltransferase domain-containing protein</fullName>
    </recommendedName>
</protein>
<evidence type="ECO:0000259" key="2">
    <source>
        <dbReference type="PROSITE" id="PS51729"/>
    </source>
</evidence>